<dbReference type="Proteomes" id="UP001220324">
    <property type="component" value="Unassembled WGS sequence"/>
</dbReference>
<sequence>MEYTRFSILSPITATIRRRLPKLYSSHRADAENQSSGDLQHGLVSFSEPQLSFHGQSPELALLEAQRPSTGSDSLDSFASRSGGSDTPPEESVSPVKYETGSGLRWNRVVPAYNLLRNAGYEAQQPHADGRLARSLYINALMYLLDALPSDLTAEESAMLQYRLPDNVKSSIVTSSQPYATQLEASMSPRAIPPARSYLHRLLASIIVQIFLLARFLLPYFRLLLRQVYEYERSHRITQRIVMTTLDAADELGKKSVDIGSAVCRFNQGRVGVAVANLASWWVEGIAGGIYEGVGEGMMHMGILRQGLELDRLALQIDGR</sequence>
<evidence type="ECO:0000313" key="4">
    <source>
        <dbReference type="Proteomes" id="UP001220324"/>
    </source>
</evidence>
<gene>
    <name evidence="3" type="ORF">N7494_010511</name>
</gene>
<name>A0AAD6CII0_9EURO</name>
<reference evidence="3 4" key="1">
    <citation type="journal article" date="2023" name="IMA Fungus">
        <title>Comparative genomic study of the Penicillium genus elucidates a diverse pangenome and 15 lateral gene transfer events.</title>
        <authorList>
            <person name="Petersen C."/>
            <person name="Sorensen T."/>
            <person name="Nielsen M.R."/>
            <person name="Sondergaard T.E."/>
            <person name="Sorensen J.L."/>
            <person name="Fitzpatrick D.A."/>
            <person name="Frisvad J.C."/>
            <person name="Nielsen K.L."/>
        </authorList>
    </citation>
    <scope>NUCLEOTIDE SEQUENCE [LARGE SCALE GENOMIC DNA]</scope>
    <source>
        <strain evidence="3 4">IBT 35679</strain>
    </source>
</reference>
<evidence type="ECO:0000313" key="3">
    <source>
        <dbReference type="EMBL" id="KAJ5523861.1"/>
    </source>
</evidence>
<keyword evidence="2" id="KW-0812">Transmembrane</keyword>
<keyword evidence="4" id="KW-1185">Reference proteome</keyword>
<dbReference type="AlphaFoldDB" id="A0AAD6CII0"/>
<dbReference type="EMBL" id="JAQIZZ010000008">
    <property type="protein sequence ID" value="KAJ5523861.1"/>
    <property type="molecule type" value="Genomic_DNA"/>
</dbReference>
<proteinExistence type="predicted"/>
<keyword evidence="2" id="KW-0472">Membrane</keyword>
<comment type="caution">
    <text evidence="3">The sequence shown here is derived from an EMBL/GenBank/DDBJ whole genome shotgun (WGS) entry which is preliminary data.</text>
</comment>
<evidence type="ECO:0000256" key="2">
    <source>
        <dbReference type="SAM" id="Phobius"/>
    </source>
</evidence>
<keyword evidence="2" id="KW-1133">Transmembrane helix</keyword>
<evidence type="ECO:0000256" key="1">
    <source>
        <dbReference type="SAM" id="MobiDB-lite"/>
    </source>
</evidence>
<organism evidence="3 4">
    <name type="scientific">Penicillium frequentans</name>
    <dbReference type="NCBI Taxonomy" id="3151616"/>
    <lineage>
        <taxon>Eukaryota</taxon>
        <taxon>Fungi</taxon>
        <taxon>Dikarya</taxon>
        <taxon>Ascomycota</taxon>
        <taxon>Pezizomycotina</taxon>
        <taxon>Eurotiomycetes</taxon>
        <taxon>Eurotiomycetidae</taxon>
        <taxon>Eurotiales</taxon>
        <taxon>Aspergillaceae</taxon>
        <taxon>Penicillium</taxon>
    </lineage>
</organism>
<accession>A0AAD6CII0</accession>
<feature type="transmembrane region" description="Helical" evidence="2">
    <location>
        <begin position="198"/>
        <end position="218"/>
    </location>
</feature>
<feature type="compositionally biased region" description="Polar residues" evidence="1">
    <location>
        <begin position="67"/>
        <end position="85"/>
    </location>
</feature>
<protein>
    <submittedName>
        <fullName evidence="3">Uncharacterized protein</fullName>
    </submittedName>
</protein>
<feature type="region of interest" description="Disordered" evidence="1">
    <location>
        <begin position="66"/>
        <end position="98"/>
    </location>
</feature>